<keyword evidence="2" id="KW-0548">Nucleotidyltransferase</keyword>
<dbReference type="PANTHER" id="PTHR24559">
    <property type="entry name" value="TRANSPOSON TY3-I GAG-POL POLYPROTEIN"/>
    <property type="match status" value="1"/>
</dbReference>
<evidence type="ECO:0000313" key="2">
    <source>
        <dbReference type="EMBL" id="TYK31691.1"/>
    </source>
</evidence>
<feature type="domain" description="Reverse transcriptase" evidence="1">
    <location>
        <begin position="138"/>
        <end position="251"/>
    </location>
</feature>
<protein>
    <submittedName>
        <fullName evidence="2">RNA-directed DNA polymerase-like protein</fullName>
    </submittedName>
</protein>
<dbReference type="SUPFAM" id="SSF56672">
    <property type="entry name" value="DNA/RNA polymerases"/>
    <property type="match status" value="1"/>
</dbReference>
<dbReference type="Gene3D" id="3.10.10.10">
    <property type="entry name" value="HIV Type 1 Reverse Transcriptase, subunit A, domain 1"/>
    <property type="match status" value="2"/>
</dbReference>
<keyword evidence="2" id="KW-0695">RNA-directed DNA polymerase</keyword>
<proteinExistence type="predicted"/>
<keyword evidence="2" id="KW-0808">Transferase</keyword>
<name>A0A5D3E7V6_CUCMM</name>
<dbReference type="InterPro" id="IPR043128">
    <property type="entry name" value="Rev_trsase/Diguanyl_cyclase"/>
</dbReference>
<reference evidence="2 3" key="1">
    <citation type="submission" date="2019-08" db="EMBL/GenBank/DDBJ databases">
        <title>Draft genome sequences of two oriental melons (Cucumis melo L. var makuwa).</title>
        <authorList>
            <person name="Kwon S.-Y."/>
        </authorList>
    </citation>
    <scope>NUCLEOTIDE SEQUENCE [LARGE SCALE GENOMIC DNA]</scope>
    <source>
        <strain evidence="3">cv. Chang Bougi</strain>
        <tissue evidence="2">Leaf</tissue>
    </source>
</reference>
<accession>A0A5D3E7V6</accession>
<dbReference type="PANTHER" id="PTHR24559:SF436">
    <property type="entry name" value="RNA-DIRECTED DNA POLYMERASE HOMOLOG"/>
    <property type="match status" value="1"/>
</dbReference>
<dbReference type="InterPro" id="IPR000477">
    <property type="entry name" value="RT_dom"/>
</dbReference>
<dbReference type="CDD" id="cd01647">
    <property type="entry name" value="RT_LTR"/>
    <property type="match status" value="1"/>
</dbReference>
<evidence type="ECO:0000259" key="1">
    <source>
        <dbReference type="Pfam" id="PF00078"/>
    </source>
</evidence>
<dbReference type="InterPro" id="IPR043502">
    <property type="entry name" value="DNA/RNA_pol_sf"/>
</dbReference>
<sequence>MDDFDVVLGMEFLLEHQVIPMPLAKCLVITGSTPSVVQTDLRQPDGLKMISAMQLKKGLSREEPTFMVIPLNSSENSGEIVPKEIMRVLEKYRAKPPAKNAYRMAPPVLAELRKQLDELLNAGFIRPAKAPYGAPYPLPIITNLFDRLHGAKYSSKLDLRSGYYQVRIAEGDESKTTCVTRYGAFEFLVMPFGLTNAPATFCMLMNQVFHEYLDKFVVVYLDDIVVYSTTMEEHRDHLQNVFQKLKENQLTSDALDITILPL</sequence>
<dbReference type="GO" id="GO:0003964">
    <property type="term" value="F:RNA-directed DNA polymerase activity"/>
    <property type="evidence" value="ECO:0007669"/>
    <property type="project" value="UniProtKB-KW"/>
</dbReference>
<dbReference type="Pfam" id="PF00078">
    <property type="entry name" value="RVT_1"/>
    <property type="match status" value="1"/>
</dbReference>
<dbReference type="EMBL" id="SSTD01000026">
    <property type="protein sequence ID" value="TYK31691.1"/>
    <property type="molecule type" value="Genomic_DNA"/>
</dbReference>
<gene>
    <name evidence="2" type="ORF">E5676_scaffold398G00570</name>
</gene>
<dbReference type="InterPro" id="IPR053134">
    <property type="entry name" value="RNA-dir_DNA_polymerase"/>
</dbReference>
<organism evidence="2 3">
    <name type="scientific">Cucumis melo var. makuwa</name>
    <name type="common">Oriental melon</name>
    <dbReference type="NCBI Taxonomy" id="1194695"/>
    <lineage>
        <taxon>Eukaryota</taxon>
        <taxon>Viridiplantae</taxon>
        <taxon>Streptophyta</taxon>
        <taxon>Embryophyta</taxon>
        <taxon>Tracheophyta</taxon>
        <taxon>Spermatophyta</taxon>
        <taxon>Magnoliopsida</taxon>
        <taxon>eudicotyledons</taxon>
        <taxon>Gunneridae</taxon>
        <taxon>Pentapetalae</taxon>
        <taxon>rosids</taxon>
        <taxon>fabids</taxon>
        <taxon>Cucurbitales</taxon>
        <taxon>Cucurbitaceae</taxon>
        <taxon>Benincaseae</taxon>
        <taxon>Cucumis</taxon>
    </lineage>
</organism>
<comment type="caution">
    <text evidence="2">The sequence shown here is derived from an EMBL/GenBank/DDBJ whole genome shotgun (WGS) entry which is preliminary data.</text>
</comment>
<dbReference type="Proteomes" id="UP000321947">
    <property type="component" value="Unassembled WGS sequence"/>
</dbReference>
<dbReference type="AlphaFoldDB" id="A0A5D3E7V6"/>
<evidence type="ECO:0000313" key="3">
    <source>
        <dbReference type="Proteomes" id="UP000321947"/>
    </source>
</evidence>
<dbReference type="Gene3D" id="3.30.70.270">
    <property type="match status" value="1"/>
</dbReference>